<keyword evidence="3" id="KW-1185">Reference proteome</keyword>
<evidence type="ECO:0000313" key="3">
    <source>
        <dbReference type="Proteomes" id="UP000188929"/>
    </source>
</evidence>
<feature type="domain" description="N-acetyltransferase" evidence="1">
    <location>
        <begin position="12"/>
        <end position="179"/>
    </location>
</feature>
<dbReference type="OrthoDB" id="3533156at2"/>
<sequence length="182" mass="19689">MTAPPSTAGASFTIPTVTTDRLLLRAWDPDDIAPYSAMNADEETMSHNGGTFDTAGTWRLVSHLIGMWALRGYGMWAVELRATGEFIGRAGLYAAFEWPAVEAAWSIRRDLWGQGLATEAGTAAIAWGWSTLPDDHLISIIDPANLASQRVAEKLGFTVTGHGSVGPWKDQVLYRLDRSPAG</sequence>
<dbReference type="Pfam" id="PF13302">
    <property type="entry name" value="Acetyltransf_3"/>
    <property type="match status" value="1"/>
</dbReference>
<dbReference type="InterPro" id="IPR016181">
    <property type="entry name" value="Acyl_CoA_acyltransferase"/>
</dbReference>
<dbReference type="EMBL" id="MOMC01000022">
    <property type="protein sequence ID" value="ONH30817.1"/>
    <property type="molecule type" value="Genomic_DNA"/>
</dbReference>
<dbReference type="RefSeq" id="WP_076816429.1">
    <property type="nucleotide sequence ID" value="NZ_MOMC01000022.1"/>
</dbReference>
<comment type="caution">
    <text evidence="2">The sequence shown here is derived from an EMBL/GenBank/DDBJ whole genome shotgun (WGS) entry which is preliminary data.</text>
</comment>
<organism evidence="2 3">
    <name type="scientific">Pseudofrankia asymbiotica</name>
    <dbReference type="NCBI Taxonomy" id="1834516"/>
    <lineage>
        <taxon>Bacteria</taxon>
        <taxon>Bacillati</taxon>
        <taxon>Actinomycetota</taxon>
        <taxon>Actinomycetes</taxon>
        <taxon>Frankiales</taxon>
        <taxon>Frankiaceae</taxon>
        <taxon>Pseudofrankia</taxon>
    </lineage>
</organism>
<dbReference type="Gene3D" id="3.40.630.30">
    <property type="match status" value="1"/>
</dbReference>
<protein>
    <submittedName>
        <fullName evidence="2">GNAT family N-acetyltransferase</fullName>
    </submittedName>
</protein>
<evidence type="ECO:0000259" key="1">
    <source>
        <dbReference type="PROSITE" id="PS51186"/>
    </source>
</evidence>
<dbReference type="PANTHER" id="PTHR43792">
    <property type="entry name" value="GNAT FAMILY, PUTATIVE (AFU_ORTHOLOGUE AFUA_3G00765)-RELATED-RELATED"/>
    <property type="match status" value="1"/>
</dbReference>
<dbReference type="Proteomes" id="UP000188929">
    <property type="component" value="Unassembled WGS sequence"/>
</dbReference>
<reference evidence="3" key="1">
    <citation type="submission" date="2016-10" db="EMBL/GenBank/DDBJ databases">
        <title>Frankia sp. NRRL B-16386 Genome sequencing.</title>
        <authorList>
            <person name="Ghodhbane-Gtari F."/>
            <person name="Swanson E."/>
            <person name="Gueddou A."/>
            <person name="Hezbri K."/>
            <person name="Ktari K."/>
            <person name="Nouioui I."/>
            <person name="Morris K."/>
            <person name="Simpson S."/>
            <person name="Abebe-Akele F."/>
            <person name="Thomas K."/>
            <person name="Gtari M."/>
            <person name="Tisa L.S."/>
        </authorList>
    </citation>
    <scope>NUCLEOTIDE SEQUENCE [LARGE SCALE GENOMIC DNA]</scope>
    <source>
        <strain evidence="3">NRRL B-16386</strain>
    </source>
</reference>
<dbReference type="SUPFAM" id="SSF55729">
    <property type="entry name" value="Acyl-CoA N-acyltransferases (Nat)"/>
    <property type="match status" value="1"/>
</dbReference>
<dbReference type="STRING" id="1834516.BL253_11935"/>
<keyword evidence="2" id="KW-0808">Transferase</keyword>
<name>A0A1V2ICI7_9ACTN</name>
<dbReference type="AlphaFoldDB" id="A0A1V2ICI7"/>
<dbReference type="PROSITE" id="PS51186">
    <property type="entry name" value="GNAT"/>
    <property type="match status" value="1"/>
</dbReference>
<dbReference type="InterPro" id="IPR000182">
    <property type="entry name" value="GNAT_dom"/>
</dbReference>
<dbReference type="PANTHER" id="PTHR43792:SF1">
    <property type="entry name" value="N-ACETYLTRANSFERASE DOMAIN-CONTAINING PROTEIN"/>
    <property type="match status" value="1"/>
</dbReference>
<proteinExistence type="predicted"/>
<gene>
    <name evidence="2" type="ORF">BL253_11935</name>
</gene>
<dbReference type="InterPro" id="IPR051531">
    <property type="entry name" value="N-acetyltransferase"/>
</dbReference>
<dbReference type="GO" id="GO:0016747">
    <property type="term" value="F:acyltransferase activity, transferring groups other than amino-acyl groups"/>
    <property type="evidence" value="ECO:0007669"/>
    <property type="project" value="InterPro"/>
</dbReference>
<evidence type="ECO:0000313" key="2">
    <source>
        <dbReference type="EMBL" id="ONH30817.1"/>
    </source>
</evidence>
<accession>A0A1V2ICI7</accession>